<dbReference type="PANTHER" id="PTHR30270:SF0">
    <property type="entry name" value="THIAMINE-MONOPHOSPHATE KINASE"/>
    <property type="match status" value="1"/>
</dbReference>
<dbReference type="Gene3D" id="3.90.650.10">
    <property type="entry name" value="PurM-like C-terminal domain"/>
    <property type="match status" value="1"/>
</dbReference>
<feature type="binding site" evidence="2">
    <location>
        <position position="135"/>
    </location>
    <ligand>
        <name>Mg(2+)</name>
        <dbReference type="ChEBI" id="CHEBI:18420"/>
        <label>1</label>
    </ligand>
</feature>
<feature type="binding site" evidence="2">
    <location>
        <begin position="134"/>
        <end position="135"/>
    </location>
    <ligand>
        <name>ATP</name>
        <dbReference type="ChEBI" id="CHEBI:30616"/>
    </ligand>
</feature>
<feature type="binding site" evidence="2">
    <location>
        <position position="161"/>
    </location>
    <ligand>
        <name>ATP</name>
        <dbReference type="ChEBI" id="CHEBI:30616"/>
    </ligand>
</feature>
<feature type="binding site" evidence="2">
    <location>
        <position position="87"/>
    </location>
    <ligand>
        <name>Mg(2+)</name>
        <dbReference type="ChEBI" id="CHEBI:18420"/>
        <label>3</label>
    </ligand>
</feature>
<keyword evidence="2" id="KW-0479">Metal-binding</keyword>
<evidence type="ECO:0000256" key="1">
    <source>
        <dbReference type="ARBA" id="ARBA00022977"/>
    </source>
</evidence>
<evidence type="ECO:0000259" key="3">
    <source>
        <dbReference type="Pfam" id="PF00586"/>
    </source>
</evidence>
<dbReference type="EC" id="2.7.4.16" evidence="2"/>
<evidence type="ECO:0000256" key="2">
    <source>
        <dbReference type="HAMAP-Rule" id="MF_02128"/>
    </source>
</evidence>
<dbReference type="PIRSF" id="PIRSF005303">
    <property type="entry name" value="Thiam_monoph_kin"/>
    <property type="match status" value="1"/>
</dbReference>
<evidence type="ECO:0000313" key="4">
    <source>
        <dbReference type="EMBL" id="WNH08423.1"/>
    </source>
</evidence>
<proteinExistence type="inferred from homology"/>
<feature type="binding site" evidence="2">
    <location>
        <position position="42"/>
    </location>
    <ligand>
        <name>Mg(2+)</name>
        <dbReference type="ChEBI" id="CHEBI:18420"/>
        <label>3</label>
    </ligand>
</feature>
<feature type="binding site" evidence="2">
    <location>
        <position position="42"/>
    </location>
    <ligand>
        <name>Mg(2+)</name>
        <dbReference type="ChEBI" id="CHEBI:18420"/>
        <label>4</label>
    </ligand>
</feature>
<dbReference type="EMBL" id="CP134537">
    <property type="protein sequence ID" value="WNH08423.1"/>
    <property type="molecule type" value="Genomic_DNA"/>
</dbReference>
<keyword evidence="2 4" id="KW-0418">Kinase</keyword>
<keyword evidence="2" id="KW-0460">Magnesium</keyword>
<feature type="binding site" evidence="2">
    <location>
        <position position="238"/>
    </location>
    <ligand>
        <name>Mg(2+)</name>
        <dbReference type="ChEBI" id="CHEBI:18420"/>
        <label>3</label>
    </ligand>
</feature>
<dbReference type="GO" id="GO:0009030">
    <property type="term" value="F:thiamine-phosphate kinase activity"/>
    <property type="evidence" value="ECO:0007669"/>
    <property type="project" value="UniProtKB-EC"/>
</dbReference>
<feature type="binding site" evidence="2">
    <location>
        <position position="343"/>
    </location>
    <ligand>
        <name>substrate</name>
    </ligand>
</feature>
<dbReference type="InterPro" id="IPR036921">
    <property type="entry name" value="PurM-like_N_sf"/>
</dbReference>
<keyword evidence="1 2" id="KW-0784">Thiamine biosynthesis</keyword>
<comment type="function">
    <text evidence="2">Catalyzes the ATP-dependent phosphorylation of thiamine-monophosphate (TMP) to form thiamine-pyrophosphate (TPP), the active form of vitamin B1.</text>
</comment>
<sequence>MIEDKNQQRTQLSDLGEFGIIDHLTKNFKIKQKSTIKGVGDDAAVLEFNKKKLVVTTDLLIEGVHFDLSYVPLKHLGYKAVVVNLSDVYAMNAIATQVTVSIAVSNRFPLEALEDLYAGIETAANIYNIDIVGGDTTSSTTGLLISVTAIGEVEDDNEVYRNGAKPNDLLVVTGDLGAAYMGLQILEREKEVYKVNPNNQPDLEPYSYLMERQLKPEARKDIIKLLKDLEVKPTSMIDISDGLSSEIIHLCKQSNVGCDLYESKIPLDPQVISTCEEFNIDSTTVALNGGEDYELLFTISQADFPKIKANPNFTVIGFIKEANDGIDLVTRAETKIPIKAQGWKSIND</sequence>
<feature type="binding site" evidence="2">
    <location>
        <position position="58"/>
    </location>
    <ligand>
        <name>Mg(2+)</name>
        <dbReference type="ChEBI" id="CHEBI:18420"/>
        <label>2</label>
    </ligand>
</feature>
<reference evidence="4 5" key="1">
    <citation type="submission" date="2023-09" db="EMBL/GenBank/DDBJ databases">
        <title>Thalassobella suaedae gen. nov., sp. nov., a marine bacterium of the family Flavobacteriaceae isolated from a halophyte Suaeda japonica.</title>
        <authorList>
            <person name="Lee S.Y."/>
            <person name="Hwang C.Y."/>
        </authorList>
    </citation>
    <scope>NUCLEOTIDE SEQUENCE [LARGE SCALE GENOMIC DNA]</scope>
    <source>
        <strain evidence="4 5">HL-DH14</strain>
    </source>
</reference>
<comment type="catalytic activity">
    <reaction evidence="2">
        <text>thiamine phosphate + ATP = thiamine diphosphate + ADP</text>
        <dbReference type="Rhea" id="RHEA:15913"/>
        <dbReference type="ChEBI" id="CHEBI:30616"/>
        <dbReference type="ChEBI" id="CHEBI:37575"/>
        <dbReference type="ChEBI" id="CHEBI:58937"/>
        <dbReference type="ChEBI" id="CHEBI:456216"/>
        <dbReference type="EC" id="2.7.4.16"/>
    </reaction>
</comment>
<keyword evidence="2" id="KW-0547">Nucleotide-binding</keyword>
<dbReference type="Proteomes" id="UP001302806">
    <property type="component" value="Chromosome"/>
</dbReference>
<feature type="binding site" evidence="2">
    <location>
        <position position="241"/>
    </location>
    <ligand>
        <name>Mg(2+)</name>
        <dbReference type="ChEBI" id="CHEBI:18420"/>
        <label>5</label>
    </ligand>
</feature>
<dbReference type="RefSeq" id="WP_415865094.1">
    <property type="nucleotide sequence ID" value="NZ_CP134537.1"/>
</dbReference>
<dbReference type="InterPro" id="IPR036676">
    <property type="entry name" value="PurM-like_C_sf"/>
</dbReference>
<feature type="binding site" evidence="2">
    <location>
        <position position="65"/>
    </location>
    <ligand>
        <name>substrate</name>
    </ligand>
</feature>
<feature type="binding site" evidence="2">
    <location>
        <position position="117"/>
    </location>
    <ligand>
        <name>ATP</name>
        <dbReference type="ChEBI" id="CHEBI:30616"/>
    </ligand>
</feature>
<dbReference type="Pfam" id="PF00586">
    <property type="entry name" value="AIRS"/>
    <property type="match status" value="1"/>
</dbReference>
<protein>
    <recommendedName>
        <fullName evidence="2">Thiamine-monophosphate kinase</fullName>
        <shortName evidence="2">TMP kinase</shortName>
        <shortName evidence="2">Thiamine-phosphate kinase</shortName>
        <ecNumber evidence="2">2.7.4.16</ecNumber>
    </recommendedName>
</protein>
<feature type="binding site" evidence="2">
    <location>
        <position position="57"/>
    </location>
    <ligand>
        <name>Mg(2+)</name>
        <dbReference type="ChEBI" id="CHEBI:18420"/>
        <label>1</label>
    </ligand>
</feature>
<comment type="pathway">
    <text evidence="2">Cofactor biosynthesis; thiamine diphosphate biosynthesis; thiamine diphosphate from thiamine phosphate: step 1/1.</text>
</comment>
<gene>
    <name evidence="2 4" type="primary">thiL</name>
    <name evidence="4" type="ORF">RHP51_15005</name>
</gene>
<dbReference type="InterPro" id="IPR016188">
    <property type="entry name" value="PurM-like_N"/>
</dbReference>
<dbReference type="HAMAP" id="MF_02128">
    <property type="entry name" value="TMP_kinase"/>
    <property type="match status" value="1"/>
</dbReference>
<feature type="binding site" evidence="2">
    <location>
        <position position="58"/>
    </location>
    <ligand>
        <name>Mg(2+)</name>
        <dbReference type="ChEBI" id="CHEBI:18420"/>
        <label>1</label>
    </ligand>
</feature>
<feature type="binding site" evidence="2">
    <location>
        <position position="56"/>
    </location>
    <ligand>
        <name>Mg(2+)</name>
        <dbReference type="ChEBI" id="CHEBI:18420"/>
        <label>4</label>
    </ligand>
</feature>
<comment type="similarity">
    <text evidence="2">Belongs to the thiamine-monophosphate kinase family.</text>
</comment>
<accession>A0ABY9XRN1</accession>
<feature type="binding site" evidence="2">
    <location>
        <position position="240"/>
    </location>
    <ligand>
        <name>ATP</name>
        <dbReference type="ChEBI" id="CHEBI:30616"/>
    </ligand>
</feature>
<feature type="binding site" evidence="2">
    <location>
        <position position="87"/>
    </location>
    <ligand>
        <name>Mg(2+)</name>
        <dbReference type="ChEBI" id="CHEBI:18420"/>
        <label>4</label>
    </ligand>
</feature>
<dbReference type="CDD" id="cd02194">
    <property type="entry name" value="ThiL"/>
    <property type="match status" value="1"/>
</dbReference>
<dbReference type="Gene3D" id="3.30.1330.10">
    <property type="entry name" value="PurM-like, N-terminal domain"/>
    <property type="match status" value="1"/>
</dbReference>
<organism evidence="4 5">
    <name type="scientific">Thalassobellus suaedae</name>
    <dbReference type="NCBI Taxonomy" id="3074124"/>
    <lineage>
        <taxon>Bacteria</taxon>
        <taxon>Pseudomonadati</taxon>
        <taxon>Bacteroidota</taxon>
        <taxon>Flavobacteriia</taxon>
        <taxon>Flavobacteriales</taxon>
        <taxon>Flavobacteriaceae</taxon>
        <taxon>Thalassobellus</taxon>
    </lineage>
</organism>
<feature type="binding site" evidence="2">
    <location>
        <position position="291"/>
    </location>
    <ligand>
        <name>substrate</name>
    </ligand>
</feature>
<dbReference type="InterPro" id="IPR006283">
    <property type="entry name" value="ThiL-like"/>
</dbReference>
<dbReference type="NCBIfam" id="TIGR01379">
    <property type="entry name" value="thiL"/>
    <property type="match status" value="1"/>
</dbReference>
<feature type="binding site" evidence="2">
    <location>
        <position position="87"/>
    </location>
    <ligand>
        <name>Mg(2+)</name>
        <dbReference type="ChEBI" id="CHEBI:18420"/>
        <label>2</label>
    </ligand>
</feature>
<keyword evidence="2 4" id="KW-0808">Transferase</keyword>
<keyword evidence="2" id="KW-0067">ATP-binding</keyword>
<dbReference type="SUPFAM" id="SSF55326">
    <property type="entry name" value="PurM N-terminal domain-like"/>
    <property type="match status" value="1"/>
</dbReference>
<feature type="domain" description="PurM-like N-terminal" evidence="3">
    <location>
        <begin position="40"/>
        <end position="153"/>
    </location>
</feature>
<name>A0ABY9XRN1_9FLAO</name>
<dbReference type="PANTHER" id="PTHR30270">
    <property type="entry name" value="THIAMINE-MONOPHOSPHATE KINASE"/>
    <property type="match status" value="1"/>
</dbReference>
<dbReference type="SUPFAM" id="SSF56042">
    <property type="entry name" value="PurM C-terminal domain-like"/>
    <property type="match status" value="1"/>
</dbReference>
<evidence type="ECO:0000313" key="5">
    <source>
        <dbReference type="Proteomes" id="UP001302806"/>
    </source>
</evidence>
<comment type="miscellaneous">
    <text evidence="2">Reaction mechanism of ThiL seems to utilize a direct, inline transfer of the gamma-phosphate of ATP to TMP rather than a phosphorylated enzyme intermediate.</text>
</comment>